<dbReference type="AlphaFoldDB" id="A0A4Y2BYT1"/>
<feature type="compositionally biased region" description="Polar residues" evidence="1">
    <location>
        <begin position="46"/>
        <end position="67"/>
    </location>
</feature>
<keyword evidence="3" id="KW-1185">Reference proteome</keyword>
<reference evidence="2 3" key="1">
    <citation type="journal article" date="2019" name="Sci. Rep.">
        <title>Orb-weaving spider Araneus ventricosus genome elucidates the spidroin gene catalogue.</title>
        <authorList>
            <person name="Kono N."/>
            <person name="Nakamura H."/>
            <person name="Ohtoshi R."/>
            <person name="Moran D.A.P."/>
            <person name="Shinohara A."/>
            <person name="Yoshida Y."/>
            <person name="Fujiwara M."/>
            <person name="Mori M."/>
            <person name="Tomita M."/>
            <person name="Arakawa K."/>
        </authorList>
    </citation>
    <scope>NUCLEOTIDE SEQUENCE [LARGE SCALE GENOMIC DNA]</scope>
</reference>
<accession>A0A4Y2BYT1</accession>
<evidence type="ECO:0000313" key="2">
    <source>
        <dbReference type="EMBL" id="GBL97228.1"/>
    </source>
</evidence>
<feature type="region of interest" description="Disordered" evidence="1">
    <location>
        <begin position="32"/>
        <end position="76"/>
    </location>
</feature>
<protein>
    <submittedName>
        <fullName evidence="2">Uncharacterized protein</fullName>
    </submittedName>
</protein>
<proteinExistence type="predicted"/>
<name>A0A4Y2BYT1_ARAVE</name>
<sequence length="94" mass="10503">MKHPIASKDLSCYLPTTPKVTNLTTKLNNGYLMRGEPHGTKHNENPLPTRSPSGTLREVTNSPSERVTTPFLESSLRRRAHRSIRLMVAQPEGP</sequence>
<comment type="caution">
    <text evidence="2">The sequence shown here is derived from an EMBL/GenBank/DDBJ whole genome shotgun (WGS) entry which is preliminary data.</text>
</comment>
<evidence type="ECO:0000256" key="1">
    <source>
        <dbReference type="SAM" id="MobiDB-lite"/>
    </source>
</evidence>
<dbReference type="EMBL" id="BGPR01000128">
    <property type="protein sequence ID" value="GBL97228.1"/>
    <property type="molecule type" value="Genomic_DNA"/>
</dbReference>
<feature type="compositionally biased region" description="Basic and acidic residues" evidence="1">
    <location>
        <begin position="35"/>
        <end position="44"/>
    </location>
</feature>
<organism evidence="2 3">
    <name type="scientific">Araneus ventricosus</name>
    <name type="common">Orbweaver spider</name>
    <name type="synonym">Epeira ventricosa</name>
    <dbReference type="NCBI Taxonomy" id="182803"/>
    <lineage>
        <taxon>Eukaryota</taxon>
        <taxon>Metazoa</taxon>
        <taxon>Ecdysozoa</taxon>
        <taxon>Arthropoda</taxon>
        <taxon>Chelicerata</taxon>
        <taxon>Arachnida</taxon>
        <taxon>Araneae</taxon>
        <taxon>Araneomorphae</taxon>
        <taxon>Entelegynae</taxon>
        <taxon>Araneoidea</taxon>
        <taxon>Araneidae</taxon>
        <taxon>Araneus</taxon>
    </lineage>
</organism>
<evidence type="ECO:0000313" key="3">
    <source>
        <dbReference type="Proteomes" id="UP000499080"/>
    </source>
</evidence>
<dbReference type="Proteomes" id="UP000499080">
    <property type="component" value="Unassembled WGS sequence"/>
</dbReference>
<gene>
    <name evidence="2" type="ORF">AVEN_84934_1</name>
</gene>